<protein>
    <submittedName>
        <fullName evidence="1">Uncharacterized protein</fullName>
    </submittedName>
</protein>
<name>A0A1Y1YLI9_9FUNG</name>
<dbReference type="EMBL" id="MCFE01000106">
    <property type="protein sequence ID" value="ORX98855.1"/>
    <property type="molecule type" value="Genomic_DNA"/>
</dbReference>
<keyword evidence="2" id="KW-1185">Reference proteome</keyword>
<dbReference type="AlphaFoldDB" id="A0A1Y1YLI9"/>
<evidence type="ECO:0000313" key="2">
    <source>
        <dbReference type="Proteomes" id="UP000193498"/>
    </source>
</evidence>
<gene>
    <name evidence="1" type="ORF">K493DRAFT_313481</name>
</gene>
<organism evidence="1 2">
    <name type="scientific">Basidiobolus meristosporus CBS 931.73</name>
    <dbReference type="NCBI Taxonomy" id="1314790"/>
    <lineage>
        <taxon>Eukaryota</taxon>
        <taxon>Fungi</taxon>
        <taxon>Fungi incertae sedis</taxon>
        <taxon>Zoopagomycota</taxon>
        <taxon>Entomophthoromycotina</taxon>
        <taxon>Basidiobolomycetes</taxon>
        <taxon>Basidiobolales</taxon>
        <taxon>Basidiobolaceae</taxon>
        <taxon>Basidiobolus</taxon>
    </lineage>
</organism>
<sequence length="126" mass="14508">MSEVYSTNFKLKHGPVATKPSSTNLFATQAPLNLRPNACVICLTCLTCAGKYGTEDCRCPAAEIQWNKKKQGYRVEFRRRSVFPDDEIFMTWLKGNLSQRLIWDETCKEVKLCMACNSIFWRWSKG</sequence>
<proteinExistence type="predicted"/>
<comment type="caution">
    <text evidence="1">The sequence shown here is derived from an EMBL/GenBank/DDBJ whole genome shotgun (WGS) entry which is preliminary data.</text>
</comment>
<dbReference type="InParanoid" id="A0A1Y1YLI9"/>
<dbReference type="OrthoDB" id="2318104at2759"/>
<dbReference type="Proteomes" id="UP000193498">
    <property type="component" value="Unassembled WGS sequence"/>
</dbReference>
<evidence type="ECO:0000313" key="1">
    <source>
        <dbReference type="EMBL" id="ORX98855.1"/>
    </source>
</evidence>
<reference evidence="1 2" key="1">
    <citation type="submission" date="2016-07" db="EMBL/GenBank/DDBJ databases">
        <title>Pervasive Adenine N6-methylation of Active Genes in Fungi.</title>
        <authorList>
            <consortium name="DOE Joint Genome Institute"/>
            <person name="Mondo S.J."/>
            <person name="Dannebaum R.O."/>
            <person name="Kuo R.C."/>
            <person name="Labutti K."/>
            <person name="Haridas S."/>
            <person name="Kuo A."/>
            <person name="Salamov A."/>
            <person name="Ahrendt S.R."/>
            <person name="Lipzen A."/>
            <person name="Sullivan W."/>
            <person name="Andreopoulos W.B."/>
            <person name="Clum A."/>
            <person name="Lindquist E."/>
            <person name="Daum C."/>
            <person name="Ramamoorthy G.K."/>
            <person name="Gryganskyi A."/>
            <person name="Culley D."/>
            <person name="Magnuson J.K."/>
            <person name="James T.Y."/>
            <person name="O'Malley M.A."/>
            <person name="Stajich J.E."/>
            <person name="Spatafora J.W."/>
            <person name="Visel A."/>
            <person name="Grigoriev I.V."/>
        </authorList>
    </citation>
    <scope>NUCLEOTIDE SEQUENCE [LARGE SCALE GENOMIC DNA]</scope>
    <source>
        <strain evidence="1 2">CBS 931.73</strain>
    </source>
</reference>
<accession>A0A1Y1YLI9</accession>